<dbReference type="InterPro" id="IPR015421">
    <property type="entry name" value="PyrdxlP-dep_Trfase_major"/>
</dbReference>
<dbReference type="InterPro" id="IPR004839">
    <property type="entry name" value="Aminotransferase_I/II_large"/>
</dbReference>
<dbReference type="EMBL" id="NMVQ01000001">
    <property type="protein sequence ID" value="OYO25186.1"/>
    <property type="molecule type" value="Genomic_DNA"/>
</dbReference>
<dbReference type="Proteomes" id="UP000216311">
    <property type="component" value="Unassembled WGS sequence"/>
</dbReference>
<dbReference type="CDD" id="cd00609">
    <property type="entry name" value="AAT_like"/>
    <property type="match status" value="1"/>
</dbReference>
<evidence type="ECO:0000313" key="5">
    <source>
        <dbReference type="Proteomes" id="UP000216311"/>
    </source>
</evidence>
<protein>
    <submittedName>
        <fullName evidence="4">Aminotransferase</fullName>
    </submittedName>
</protein>
<dbReference type="GO" id="GO:0008483">
    <property type="term" value="F:transaminase activity"/>
    <property type="evidence" value="ECO:0007669"/>
    <property type="project" value="UniProtKB-KW"/>
</dbReference>
<dbReference type="RefSeq" id="WP_094362394.1">
    <property type="nucleotide sequence ID" value="NZ_NMVQ01000001.1"/>
</dbReference>
<proteinExistence type="predicted"/>
<feature type="domain" description="Aminotransferase class I/classII large" evidence="3">
    <location>
        <begin position="19"/>
        <end position="328"/>
    </location>
</feature>
<dbReference type="OrthoDB" id="3401872at2"/>
<gene>
    <name evidence="4" type="ORF">CGZ93_01650</name>
</gene>
<evidence type="ECO:0000259" key="3">
    <source>
        <dbReference type="Pfam" id="PF00155"/>
    </source>
</evidence>
<dbReference type="PANTHER" id="PTHR42885:SF1">
    <property type="entry name" value="THREONINE-PHOSPHATE DECARBOXYLASE"/>
    <property type="match status" value="1"/>
</dbReference>
<dbReference type="AlphaFoldDB" id="A0A255HCV2"/>
<keyword evidence="2" id="KW-0663">Pyridoxal phosphate</keyword>
<dbReference type="Gene3D" id="3.40.640.10">
    <property type="entry name" value="Type I PLP-dependent aspartate aminotransferase-like (Major domain)"/>
    <property type="match status" value="1"/>
</dbReference>
<dbReference type="PANTHER" id="PTHR42885">
    <property type="entry name" value="HISTIDINOL-PHOSPHATE AMINOTRANSFERASE-RELATED"/>
    <property type="match status" value="1"/>
</dbReference>
<dbReference type="NCBIfam" id="NF005915">
    <property type="entry name" value="PRK07908.1"/>
    <property type="match status" value="1"/>
</dbReference>
<accession>A0A255HCV2</accession>
<evidence type="ECO:0000256" key="1">
    <source>
        <dbReference type="ARBA" id="ARBA00001933"/>
    </source>
</evidence>
<comment type="cofactor">
    <cofactor evidence="1">
        <name>pyridoxal 5'-phosphate</name>
        <dbReference type="ChEBI" id="CHEBI:597326"/>
    </cofactor>
</comment>
<reference evidence="4 5" key="1">
    <citation type="submission" date="2017-07" db="EMBL/GenBank/DDBJ databases">
        <title>Draft whole genome sequences of clinical Proprionibacteriaceae strains.</title>
        <authorList>
            <person name="Bernier A.-M."/>
            <person name="Bernard K."/>
            <person name="Domingo M.-C."/>
        </authorList>
    </citation>
    <scope>NUCLEOTIDE SEQUENCE [LARGE SCALE GENOMIC DNA]</scope>
    <source>
        <strain evidence="4 5">NML 130396</strain>
    </source>
</reference>
<evidence type="ECO:0000256" key="2">
    <source>
        <dbReference type="ARBA" id="ARBA00022898"/>
    </source>
</evidence>
<keyword evidence="5" id="KW-1185">Reference proteome</keyword>
<dbReference type="Gene3D" id="3.90.1150.10">
    <property type="entry name" value="Aspartate Aminotransferase, domain 1"/>
    <property type="match status" value="1"/>
</dbReference>
<dbReference type="InterPro" id="IPR015422">
    <property type="entry name" value="PyrdxlP-dep_Trfase_small"/>
</dbReference>
<dbReference type="SUPFAM" id="SSF53383">
    <property type="entry name" value="PLP-dependent transferases"/>
    <property type="match status" value="1"/>
</dbReference>
<dbReference type="Pfam" id="PF00155">
    <property type="entry name" value="Aminotran_1_2"/>
    <property type="match status" value="1"/>
</dbReference>
<dbReference type="InterPro" id="IPR015424">
    <property type="entry name" value="PyrdxlP-dep_Trfase"/>
</dbReference>
<name>A0A255HCV2_9ACTN</name>
<keyword evidence="4" id="KW-0808">Transferase</keyword>
<evidence type="ECO:0000313" key="4">
    <source>
        <dbReference type="EMBL" id="OYO25186.1"/>
    </source>
</evidence>
<comment type="caution">
    <text evidence="4">The sequence shown here is derived from an EMBL/GenBank/DDBJ whole genome shotgun (WGS) entry which is preliminary data.</text>
</comment>
<organism evidence="4 5">
    <name type="scientific">Enemella dayhoffiae</name>
    <dbReference type="NCBI Taxonomy" id="2016507"/>
    <lineage>
        <taxon>Bacteria</taxon>
        <taxon>Bacillati</taxon>
        <taxon>Actinomycetota</taxon>
        <taxon>Actinomycetes</taxon>
        <taxon>Propionibacteriales</taxon>
        <taxon>Propionibacteriaceae</taxon>
        <taxon>Enemella</taxon>
    </lineage>
</organism>
<dbReference type="GO" id="GO:0030170">
    <property type="term" value="F:pyridoxal phosphate binding"/>
    <property type="evidence" value="ECO:0007669"/>
    <property type="project" value="InterPro"/>
</dbReference>
<keyword evidence="4" id="KW-0032">Aminotransferase</keyword>
<sequence length="333" mass="34627">MDDGLRWHGDDELSDGLIDLAVNVRQPSPPDWLAEVLAGTISRLGAYPDARPARAAIAARHGVGEELVLPTAGGAEAFTLLARGLPTRSAAVVHPQFTEPEAALRVAGVPVRQVLLEGPAYALDPGLVPEEADLVVVGNPTNPTGVLHPAEALRGLCRPGRVVLVDEAFSDAVPGEPESLIGPGMSGLLVARSLTKTWSLAGVRAGYVVGDPELVARLAEQQPHWSVSTPAIAAMVATATPAAVAEAEAAAVRLAEHRAHLVDGLTRAGLEVVGGQHAPFVLVRGSEGLRETLRTKGFAVRRCDTFPGLGAEFVRLAVREPAVTDALLAAVRG</sequence>